<reference evidence="3" key="3">
    <citation type="submission" date="2015-06" db="UniProtKB">
        <authorList>
            <consortium name="EnsemblProtists"/>
        </authorList>
    </citation>
    <scope>IDENTIFICATION</scope>
</reference>
<dbReference type="Proteomes" id="UP000011087">
    <property type="component" value="Unassembled WGS sequence"/>
</dbReference>
<evidence type="ECO:0000313" key="2">
    <source>
        <dbReference type="EMBL" id="EKX46643.1"/>
    </source>
</evidence>
<gene>
    <name evidence="2" type="ORF">GUITHDRAFT_107427</name>
</gene>
<keyword evidence="4" id="KW-1185">Reference proteome</keyword>
<dbReference type="GeneID" id="17303334"/>
<sequence length="253" mass="27864">MPRPRAPEPIVKLSKDFALLLTTSEDARCEFIARHGKASLFKALSGCVPSVVPPCLSLSSKPSGSKLVITEAQFLKVLQKSGAFKKFRHRKAARIEEDPSGAGMCMFQGVRWRDPSDASDYEALAEGYKEMCGAHAIFAGECSFEQLVSVLSGIVQLWHARWPEFGRRRGKAGTQNGEEGRGKAGESSELDDEDFRSDEEVMSKALLSCNEASEMILEEPSLDDFCFLPESEMSQIPTMLAVSVMSEIDFLNL</sequence>
<evidence type="ECO:0000313" key="4">
    <source>
        <dbReference type="Proteomes" id="UP000011087"/>
    </source>
</evidence>
<accession>L1JDM8</accession>
<dbReference type="KEGG" id="gtt:GUITHDRAFT_107427"/>
<evidence type="ECO:0000313" key="3">
    <source>
        <dbReference type="EnsemblProtists" id="EKX46643"/>
    </source>
</evidence>
<dbReference type="HOGENOM" id="CLU_100799_0_0_1"/>
<evidence type="ECO:0000256" key="1">
    <source>
        <dbReference type="SAM" id="MobiDB-lite"/>
    </source>
</evidence>
<dbReference type="PaxDb" id="55529-EKX46643"/>
<dbReference type="EnsemblProtists" id="EKX46643">
    <property type="protein sequence ID" value="EKX46643"/>
    <property type="gene ID" value="GUITHDRAFT_107427"/>
</dbReference>
<dbReference type="AlphaFoldDB" id="L1JDM8"/>
<reference evidence="2 4" key="1">
    <citation type="journal article" date="2012" name="Nature">
        <title>Algal genomes reveal evolutionary mosaicism and the fate of nucleomorphs.</title>
        <authorList>
            <consortium name="DOE Joint Genome Institute"/>
            <person name="Curtis B.A."/>
            <person name="Tanifuji G."/>
            <person name="Burki F."/>
            <person name="Gruber A."/>
            <person name="Irimia M."/>
            <person name="Maruyama S."/>
            <person name="Arias M.C."/>
            <person name="Ball S.G."/>
            <person name="Gile G.H."/>
            <person name="Hirakawa Y."/>
            <person name="Hopkins J.F."/>
            <person name="Kuo A."/>
            <person name="Rensing S.A."/>
            <person name="Schmutz J."/>
            <person name="Symeonidi A."/>
            <person name="Elias M."/>
            <person name="Eveleigh R.J."/>
            <person name="Herman E.K."/>
            <person name="Klute M.J."/>
            <person name="Nakayama T."/>
            <person name="Obornik M."/>
            <person name="Reyes-Prieto A."/>
            <person name="Armbrust E.V."/>
            <person name="Aves S.J."/>
            <person name="Beiko R.G."/>
            <person name="Coutinho P."/>
            <person name="Dacks J.B."/>
            <person name="Durnford D.G."/>
            <person name="Fast N.M."/>
            <person name="Green B.R."/>
            <person name="Grisdale C.J."/>
            <person name="Hempel F."/>
            <person name="Henrissat B."/>
            <person name="Hoppner M.P."/>
            <person name="Ishida K."/>
            <person name="Kim E."/>
            <person name="Koreny L."/>
            <person name="Kroth P.G."/>
            <person name="Liu Y."/>
            <person name="Malik S.B."/>
            <person name="Maier U.G."/>
            <person name="McRose D."/>
            <person name="Mock T."/>
            <person name="Neilson J.A."/>
            <person name="Onodera N.T."/>
            <person name="Poole A.M."/>
            <person name="Pritham E.J."/>
            <person name="Richards T.A."/>
            <person name="Rocap G."/>
            <person name="Roy S.W."/>
            <person name="Sarai C."/>
            <person name="Schaack S."/>
            <person name="Shirato S."/>
            <person name="Slamovits C.H."/>
            <person name="Spencer D.F."/>
            <person name="Suzuki S."/>
            <person name="Worden A.Z."/>
            <person name="Zauner S."/>
            <person name="Barry K."/>
            <person name="Bell C."/>
            <person name="Bharti A.K."/>
            <person name="Crow J.A."/>
            <person name="Grimwood J."/>
            <person name="Kramer R."/>
            <person name="Lindquist E."/>
            <person name="Lucas S."/>
            <person name="Salamov A."/>
            <person name="McFadden G.I."/>
            <person name="Lane C.E."/>
            <person name="Keeling P.J."/>
            <person name="Gray M.W."/>
            <person name="Grigoriev I.V."/>
            <person name="Archibald J.M."/>
        </authorList>
    </citation>
    <scope>NUCLEOTIDE SEQUENCE</scope>
    <source>
        <strain evidence="2 4">CCMP2712</strain>
    </source>
</reference>
<name>L1JDM8_GUITC</name>
<protein>
    <submittedName>
        <fullName evidence="2 3">Uncharacterized protein</fullName>
    </submittedName>
</protein>
<feature type="region of interest" description="Disordered" evidence="1">
    <location>
        <begin position="168"/>
        <end position="195"/>
    </location>
</feature>
<reference evidence="4" key="2">
    <citation type="submission" date="2012-11" db="EMBL/GenBank/DDBJ databases">
        <authorList>
            <person name="Kuo A."/>
            <person name="Curtis B.A."/>
            <person name="Tanifuji G."/>
            <person name="Burki F."/>
            <person name="Gruber A."/>
            <person name="Irimia M."/>
            <person name="Maruyama S."/>
            <person name="Arias M.C."/>
            <person name="Ball S.G."/>
            <person name="Gile G.H."/>
            <person name="Hirakawa Y."/>
            <person name="Hopkins J.F."/>
            <person name="Rensing S.A."/>
            <person name="Schmutz J."/>
            <person name="Symeonidi A."/>
            <person name="Elias M."/>
            <person name="Eveleigh R.J."/>
            <person name="Herman E.K."/>
            <person name="Klute M.J."/>
            <person name="Nakayama T."/>
            <person name="Obornik M."/>
            <person name="Reyes-Prieto A."/>
            <person name="Armbrust E.V."/>
            <person name="Aves S.J."/>
            <person name="Beiko R.G."/>
            <person name="Coutinho P."/>
            <person name="Dacks J.B."/>
            <person name="Durnford D.G."/>
            <person name="Fast N.M."/>
            <person name="Green B.R."/>
            <person name="Grisdale C."/>
            <person name="Hempe F."/>
            <person name="Henrissat B."/>
            <person name="Hoppner M.P."/>
            <person name="Ishida K.-I."/>
            <person name="Kim E."/>
            <person name="Koreny L."/>
            <person name="Kroth P.G."/>
            <person name="Liu Y."/>
            <person name="Malik S.-B."/>
            <person name="Maier U.G."/>
            <person name="McRose D."/>
            <person name="Mock T."/>
            <person name="Neilson J.A."/>
            <person name="Onodera N.T."/>
            <person name="Poole A.M."/>
            <person name="Pritham E.J."/>
            <person name="Richards T.A."/>
            <person name="Rocap G."/>
            <person name="Roy S.W."/>
            <person name="Sarai C."/>
            <person name="Schaack S."/>
            <person name="Shirato S."/>
            <person name="Slamovits C.H."/>
            <person name="Spencer D.F."/>
            <person name="Suzuki S."/>
            <person name="Worden A.Z."/>
            <person name="Zauner S."/>
            <person name="Barry K."/>
            <person name="Bell C."/>
            <person name="Bharti A.K."/>
            <person name="Crow J.A."/>
            <person name="Grimwood J."/>
            <person name="Kramer R."/>
            <person name="Lindquist E."/>
            <person name="Lucas S."/>
            <person name="Salamov A."/>
            <person name="McFadden G.I."/>
            <person name="Lane C.E."/>
            <person name="Keeling P.J."/>
            <person name="Gray M.W."/>
            <person name="Grigoriev I.V."/>
            <person name="Archibald J.M."/>
        </authorList>
    </citation>
    <scope>NUCLEOTIDE SEQUENCE</scope>
    <source>
        <strain evidence="4">CCMP2712</strain>
    </source>
</reference>
<proteinExistence type="predicted"/>
<organism evidence="2">
    <name type="scientific">Guillardia theta (strain CCMP2712)</name>
    <name type="common">Cryptophyte</name>
    <dbReference type="NCBI Taxonomy" id="905079"/>
    <lineage>
        <taxon>Eukaryota</taxon>
        <taxon>Cryptophyceae</taxon>
        <taxon>Pyrenomonadales</taxon>
        <taxon>Geminigeraceae</taxon>
        <taxon>Guillardia</taxon>
    </lineage>
</organism>
<dbReference type="EMBL" id="JH992993">
    <property type="protein sequence ID" value="EKX46643.1"/>
    <property type="molecule type" value="Genomic_DNA"/>
</dbReference>
<dbReference type="RefSeq" id="XP_005833623.1">
    <property type="nucleotide sequence ID" value="XM_005833566.1"/>
</dbReference>